<dbReference type="GO" id="GO:0042742">
    <property type="term" value="P:defense response to bacterium"/>
    <property type="evidence" value="ECO:0007669"/>
    <property type="project" value="UniProtKB-KW"/>
</dbReference>
<name>A0A2T3IHN6_9GAMM</name>
<organism evidence="4 5">
    <name type="scientific">Photobacterium lutimaris</name>
    <dbReference type="NCBI Taxonomy" id="388278"/>
    <lineage>
        <taxon>Bacteria</taxon>
        <taxon>Pseudomonadati</taxon>
        <taxon>Pseudomonadota</taxon>
        <taxon>Gammaproteobacteria</taxon>
        <taxon>Vibrionales</taxon>
        <taxon>Vibrionaceae</taxon>
        <taxon>Photobacterium</taxon>
    </lineage>
</organism>
<feature type="domain" description="Pesticin C-terminal" evidence="3">
    <location>
        <begin position="32"/>
        <end position="149"/>
    </location>
</feature>
<evidence type="ECO:0000256" key="1">
    <source>
        <dbReference type="ARBA" id="ARBA00022529"/>
    </source>
</evidence>
<protein>
    <recommendedName>
        <fullName evidence="3">Pesticin C-terminal domain-containing protein</fullName>
    </recommendedName>
</protein>
<comment type="caution">
    <text evidence="4">The sequence shown here is derived from an EMBL/GenBank/DDBJ whole genome shotgun (WGS) entry which is preliminary data.</text>
</comment>
<evidence type="ECO:0000313" key="4">
    <source>
        <dbReference type="EMBL" id="PSU27154.1"/>
    </source>
</evidence>
<sequence length="199" mass="22553">MSINPPKEGVLTWNAEGNEGGVYHSRKLHVPSESSGVTVGRGYDLRRKTSALIRKDLASAGLRPDVISKLVNAISLKGQQAKQFIIDNDLIDYQISTDAQLKLFKISYDFEASEVKRICTKADVVKKYGNTDWSNLDKTIKEVLVDLKFRGDYTPAAREYLQESIVNNDLDGFKKIITNRSLWARVPADRFNKRVKYVR</sequence>
<dbReference type="RefSeq" id="WP_107351876.1">
    <property type="nucleotide sequence ID" value="NZ_PYMH01000030.1"/>
</dbReference>
<reference evidence="4 5" key="1">
    <citation type="submission" date="2018-03" db="EMBL/GenBank/DDBJ databases">
        <title>Whole genome sequencing of Histamine producing bacteria.</title>
        <authorList>
            <person name="Butler K."/>
        </authorList>
    </citation>
    <scope>NUCLEOTIDE SEQUENCE [LARGE SCALE GENOMIC DNA]</scope>
    <source>
        <strain evidence="4 5">JCM 13586</strain>
    </source>
</reference>
<dbReference type="InterPro" id="IPR031922">
    <property type="entry name" value="Pesticin_C"/>
</dbReference>
<evidence type="ECO:0000313" key="5">
    <source>
        <dbReference type="Proteomes" id="UP000241222"/>
    </source>
</evidence>
<dbReference type="Pfam" id="PF16754">
    <property type="entry name" value="Pesticin"/>
    <property type="match status" value="1"/>
</dbReference>
<dbReference type="GO" id="GO:0003796">
    <property type="term" value="F:lysozyme activity"/>
    <property type="evidence" value="ECO:0007669"/>
    <property type="project" value="InterPro"/>
</dbReference>
<dbReference type="OrthoDB" id="932638at2"/>
<dbReference type="Gene3D" id="1.10.530.40">
    <property type="match status" value="1"/>
</dbReference>
<gene>
    <name evidence="4" type="ORF">C9I99_26725</name>
</gene>
<keyword evidence="5" id="KW-1185">Reference proteome</keyword>
<dbReference type="EMBL" id="PYMH01000030">
    <property type="protein sequence ID" value="PSU27154.1"/>
    <property type="molecule type" value="Genomic_DNA"/>
</dbReference>
<proteinExistence type="predicted"/>
<dbReference type="Proteomes" id="UP000241222">
    <property type="component" value="Unassembled WGS sequence"/>
</dbReference>
<evidence type="ECO:0000259" key="3">
    <source>
        <dbReference type="Pfam" id="PF16754"/>
    </source>
</evidence>
<dbReference type="GO" id="GO:0031640">
    <property type="term" value="P:killing of cells of another organism"/>
    <property type="evidence" value="ECO:0007669"/>
    <property type="project" value="UniProtKB-KW"/>
</dbReference>
<evidence type="ECO:0000256" key="2">
    <source>
        <dbReference type="ARBA" id="ARBA00022638"/>
    </source>
</evidence>
<keyword evidence="2" id="KW-0081">Bacteriolytic enzyme</keyword>
<accession>A0A2T3IHN6</accession>
<dbReference type="AlphaFoldDB" id="A0A2T3IHN6"/>
<keyword evidence="1" id="KW-0929">Antimicrobial</keyword>
<dbReference type="InterPro" id="IPR023347">
    <property type="entry name" value="Lysozyme_dom_sf"/>
</dbReference>